<gene>
    <name evidence="2" type="ORF">F6W96_25930</name>
</gene>
<accession>A0A6G9Z8B8</accession>
<sequence>MTTAERLQTVKRRMDLANNRMVARAEAVQQQRLQRPFMRIWDGDYNFRGIVTQEMNASCQLLDLDTGISQFELPLNNYLARWLCEHQTDGDPRSGRDTANVHLTVDKDGIRLGYRLSELNIIKDENGKKIVRLSWKHDYEELRHIRAWANPWLPASVQFPRVFPAWGQARWVGRTLLWVNLFRLETGLWQVPAIPKDPTSLDGWTEQYHLLQSQWTQVVKPDPPGYRDRSMTTFVSARFESIHDLMEPICRDAELTWTCRRYIQHPVLQELGPLDPRYAEVEKQLIDRGEIDGVMYDFPPWEGARLRHGCLVWDLEDRSAWNTGTSFFGDIFTGLTRDIVTPFLSKDDPNDPRYNGKYTGKVDTTKDRYASGVDTHLQSIQDPNNIPAEDLDEYYRQGFLGTNPAAPGVVFRESEHTGIRASTFTWKPPTAAQYVGGGASMEGVNSGIAATIKGIGALLALIPEVGPAAGDAADVINTLAEPFYRDTIMAWAKWRDWQRIEAMGAFHYFEKLADKAKTGNPLTFLYAMRVAQSETRETTSLQLDIRDGAPWRIGERGKGHFGLGDRIGVAPLGIKPGRIRVERVSEIVLAWDRETSPTWKITVGERDYESPTAKVFRHLDSAFSSIFALAAS</sequence>
<dbReference type="Pfam" id="PF14594">
    <property type="entry name" value="Sipho_Gp37"/>
    <property type="match status" value="1"/>
</dbReference>
<organism evidence="2 3">
    <name type="scientific">Nocardia terpenica</name>
    <dbReference type="NCBI Taxonomy" id="455432"/>
    <lineage>
        <taxon>Bacteria</taxon>
        <taxon>Bacillati</taxon>
        <taxon>Actinomycetota</taxon>
        <taxon>Actinomycetes</taxon>
        <taxon>Mycobacteriales</taxon>
        <taxon>Nocardiaceae</taxon>
        <taxon>Nocardia</taxon>
    </lineage>
</organism>
<proteinExistence type="predicted"/>
<dbReference type="InterPro" id="IPR029432">
    <property type="entry name" value="Gp28/Gp37-like_dom"/>
</dbReference>
<protein>
    <submittedName>
        <fullName evidence="2">Phage tail protein</fullName>
    </submittedName>
</protein>
<reference evidence="2 3" key="1">
    <citation type="journal article" date="2019" name="ACS Chem. Biol.">
        <title>Identification and Mobilization of a Cryptic Antibiotic Biosynthesis Gene Locus from a Human-Pathogenic Nocardia Isolate.</title>
        <authorList>
            <person name="Herisse M."/>
            <person name="Ishida K."/>
            <person name="Porter J.L."/>
            <person name="Howden B."/>
            <person name="Hertweck C."/>
            <person name="Stinear T.P."/>
            <person name="Pidot S.J."/>
        </authorList>
    </citation>
    <scope>NUCLEOTIDE SEQUENCE [LARGE SCALE GENOMIC DNA]</scope>
    <source>
        <strain evidence="2 3">AUSMDU00012715</strain>
    </source>
</reference>
<dbReference type="EMBL" id="CP046173">
    <property type="protein sequence ID" value="QIS21253.1"/>
    <property type="molecule type" value="Genomic_DNA"/>
</dbReference>
<dbReference type="Proteomes" id="UP000500953">
    <property type="component" value="Chromosome"/>
</dbReference>
<feature type="domain" description="Gp28/Gp37-like" evidence="1">
    <location>
        <begin position="38"/>
        <end position="605"/>
    </location>
</feature>
<evidence type="ECO:0000259" key="1">
    <source>
        <dbReference type="Pfam" id="PF14594"/>
    </source>
</evidence>
<dbReference type="AlphaFoldDB" id="A0A6G9Z8B8"/>
<dbReference type="RefSeq" id="WP_167488551.1">
    <property type="nucleotide sequence ID" value="NZ_CP046173.1"/>
</dbReference>
<evidence type="ECO:0000313" key="3">
    <source>
        <dbReference type="Proteomes" id="UP000500953"/>
    </source>
</evidence>
<evidence type="ECO:0000313" key="2">
    <source>
        <dbReference type="EMBL" id="QIS21253.1"/>
    </source>
</evidence>
<name>A0A6G9Z8B8_9NOCA</name>